<dbReference type="NCBIfam" id="NF003916">
    <property type="entry name" value="PRK05442.1"/>
    <property type="match status" value="1"/>
</dbReference>
<dbReference type="EC" id="1.1.1.37" evidence="3 8"/>
<evidence type="ECO:0000256" key="11">
    <source>
        <dbReference type="PIRSR" id="PIRSR000102-3"/>
    </source>
</evidence>
<comment type="similarity">
    <text evidence="2 8">Belongs to the LDH/MDH superfamily. MDH type 2 family.</text>
</comment>
<name>A0A918DWN8_9GAMM</name>
<protein>
    <recommendedName>
        <fullName evidence="3 8">Malate dehydrogenase</fullName>
        <ecNumber evidence="3 8">1.1.1.37</ecNumber>
    </recommendedName>
</protein>
<evidence type="ECO:0000256" key="7">
    <source>
        <dbReference type="ARBA" id="ARBA00048313"/>
    </source>
</evidence>
<sequence>MRRPVRIAITGSAGSIASNLLFKIAAGEMMGKDQPVILQLIEVPQAMEALRGIAMELEDCAYPLLHTITLHDNVEEGFSNAHYALLIGARPRGPGMERRDLLEVNAEIFSRQGKALNEHANRDVKVLVVGNPANTNALIASRNAPDLSPSQFTCLTRLDQNRARGILATQTGANPRDIARVIIWGNHSPTQYPDLSHATIHGHPAMDEISQDWYADEYIPQVQNRGGDIIKARGVSSAPSAAQAITDHMRDWCLGTEPGEFVSMGIVSDGSYGIEKGIIYSYPVRCNYGRYQIIQGLEISDFSRERMKKTEQELLDEMAVIEHLLPKDTADSHKNLSIRLRSGQTVTLYSDNAGPDGKSLYSETDRVL</sequence>
<dbReference type="InterPro" id="IPR015955">
    <property type="entry name" value="Lactate_DH/Glyco_Ohase_4_C"/>
</dbReference>
<dbReference type="InterPro" id="IPR036291">
    <property type="entry name" value="NAD(P)-bd_dom_sf"/>
</dbReference>
<dbReference type="GO" id="GO:0030060">
    <property type="term" value="F:L-malate dehydrogenase (NAD+) activity"/>
    <property type="evidence" value="ECO:0007669"/>
    <property type="project" value="UniProtKB-UniRule"/>
</dbReference>
<dbReference type="Pfam" id="PF02866">
    <property type="entry name" value="Ldh_1_C"/>
    <property type="match status" value="1"/>
</dbReference>
<evidence type="ECO:0000256" key="3">
    <source>
        <dbReference type="ARBA" id="ARBA00012995"/>
    </source>
</evidence>
<evidence type="ECO:0000259" key="14">
    <source>
        <dbReference type="Pfam" id="PF02866"/>
    </source>
</evidence>
<organism evidence="15 16">
    <name type="scientific">Marinobacterium nitratireducens</name>
    <dbReference type="NCBI Taxonomy" id="518897"/>
    <lineage>
        <taxon>Bacteria</taxon>
        <taxon>Pseudomonadati</taxon>
        <taxon>Pseudomonadota</taxon>
        <taxon>Gammaproteobacteria</taxon>
        <taxon>Oceanospirillales</taxon>
        <taxon>Oceanospirillaceae</taxon>
        <taxon>Marinobacterium</taxon>
    </lineage>
</organism>
<comment type="caution">
    <text evidence="8">Lacks conserved residue(s) required for the propagation of feature annotation.</text>
</comment>
<dbReference type="FunFam" id="3.40.50.720:FF:000010">
    <property type="entry name" value="Malate dehydrogenase"/>
    <property type="match status" value="1"/>
</dbReference>
<evidence type="ECO:0000256" key="9">
    <source>
        <dbReference type="PIRSR" id="PIRSR000102-1"/>
    </source>
</evidence>
<evidence type="ECO:0000256" key="10">
    <source>
        <dbReference type="PIRSR" id="PIRSR000102-2"/>
    </source>
</evidence>
<dbReference type="NCBIfam" id="TIGR01759">
    <property type="entry name" value="MalateDH-SF1"/>
    <property type="match status" value="1"/>
</dbReference>
<evidence type="ECO:0000256" key="6">
    <source>
        <dbReference type="ARBA" id="ARBA00023027"/>
    </source>
</evidence>
<dbReference type="RefSeq" id="WP_188862337.1">
    <property type="nucleotide sequence ID" value="NZ_BMLT01000012.1"/>
</dbReference>
<feature type="binding site" evidence="8 10">
    <location>
        <position position="98"/>
    </location>
    <ligand>
        <name>substrate</name>
    </ligand>
</feature>
<evidence type="ECO:0000256" key="5">
    <source>
        <dbReference type="ARBA" id="ARBA00023002"/>
    </source>
</evidence>
<dbReference type="GO" id="GO:0006099">
    <property type="term" value="P:tricarboxylic acid cycle"/>
    <property type="evidence" value="ECO:0007669"/>
    <property type="project" value="UniProtKB-UniRule"/>
</dbReference>
<keyword evidence="5 8" id="KW-0560">Oxidoreductase</keyword>
<dbReference type="InterPro" id="IPR001252">
    <property type="entry name" value="Malate_DH_AS"/>
</dbReference>
<reference evidence="15 16" key="1">
    <citation type="journal article" date="2014" name="Int. J. Syst. Evol. Microbiol.">
        <title>Complete genome sequence of Corynebacterium casei LMG S-19264T (=DSM 44701T), isolated from a smear-ripened cheese.</title>
        <authorList>
            <consortium name="US DOE Joint Genome Institute (JGI-PGF)"/>
            <person name="Walter F."/>
            <person name="Albersmeier A."/>
            <person name="Kalinowski J."/>
            <person name="Ruckert C."/>
        </authorList>
    </citation>
    <scope>NUCLEOTIDE SEQUENCE [LARGE SCALE GENOMIC DNA]</scope>
    <source>
        <strain evidence="15 16">CGMCC 1.7286</strain>
    </source>
</reference>
<dbReference type="AlphaFoldDB" id="A0A918DWN8"/>
<comment type="catalytic activity">
    <reaction evidence="7 8 12">
        <text>(S)-malate + NAD(+) = oxaloacetate + NADH + H(+)</text>
        <dbReference type="Rhea" id="RHEA:21432"/>
        <dbReference type="ChEBI" id="CHEBI:15378"/>
        <dbReference type="ChEBI" id="CHEBI:15589"/>
        <dbReference type="ChEBI" id="CHEBI:16452"/>
        <dbReference type="ChEBI" id="CHEBI:57540"/>
        <dbReference type="ChEBI" id="CHEBI:57945"/>
        <dbReference type="EC" id="1.1.1.37"/>
    </reaction>
</comment>
<evidence type="ECO:0000256" key="2">
    <source>
        <dbReference type="ARBA" id="ARBA00009613"/>
    </source>
</evidence>
<accession>A0A918DWN8</accession>
<dbReference type="PROSITE" id="PS00068">
    <property type="entry name" value="MDH"/>
    <property type="match status" value="1"/>
</dbReference>
<dbReference type="GO" id="GO:0006108">
    <property type="term" value="P:malate metabolic process"/>
    <property type="evidence" value="ECO:0007669"/>
    <property type="project" value="InterPro"/>
</dbReference>
<dbReference type="InterPro" id="IPR001236">
    <property type="entry name" value="Lactate/malate_DH_N"/>
</dbReference>
<feature type="binding site" evidence="8">
    <location>
        <position position="112"/>
    </location>
    <ligand>
        <name>NAD(+)</name>
        <dbReference type="ChEBI" id="CHEBI:57540"/>
    </ligand>
</feature>
<gene>
    <name evidence="8 15" type="primary">mdh</name>
    <name evidence="15" type="ORF">GCM10011348_39330</name>
</gene>
<feature type="binding site" evidence="8 11">
    <location>
        <position position="105"/>
    </location>
    <ligand>
        <name>NAD(+)</name>
        <dbReference type="ChEBI" id="CHEBI:57540"/>
    </ligand>
</feature>
<dbReference type="HAMAP" id="MF_01517">
    <property type="entry name" value="Malate_dehydrog_2"/>
    <property type="match status" value="1"/>
</dbReference>
<dbReference type="PANTHER" id="PTHR23382">
    <property type="entry name" value="MALATE DEHYDROGENASE"/>
    <property type="match status" value="1"/>
</dbReference>
<dbReference type="EMBL" id="BMLT01000012">
    <property type="protein sequence ID" value="GGO87049.1"/>
    <property type="molecule type" value="Genomic_DNA"/>
</dbReference>
<dbReference type="InterPro" id="IPR022383">
    <property type="entry name" value="Lactate/malate_DH_C"/>
</dbReference>
<keyword evidence="6 8" id="KW-0520">NAD</keyword>
<dbReference type="PIRSF" id="PIRSF000102">
    <property type="entry name" value="Lac_mal_DH"/>
    <property type="match status" value="1"/>
</dbReference>
<evidence type="ECO:0000313" key="16">
    <source>
        <dbReference type="Proteomes" id="UP000599578"/>
    </source>
</evidence>
<feature type="domain" description="Lactate/malate dehydrogenase N-terminal" evidence="13">
    <location>
        <begin position="5"/>
        <end position="145"/>
    </location>
</feature>
<comment type="function">
    <text evidence="1 8">Catalyzes the reversible oxidation of malate to oxaloacetate.</text>
</comment>
<dbReference type="Gene3D" id="3.40.50.720">
    <property type="entry name" value="NAD(P)-binding Rossmann-like Domain"/>
    <property type="match status" value="1"/>
</dbReference>
<dbReference type="Proteomes" id="UP000599578">
    <property type="component" value="Unassembled WGS sequence"/>
</dbReference>
<dbReference type="InterPro" id="IPR001557">
    <property type="entry name" value="L-lactate/malate_DH"/>
</dbReference>
<evidence type="ECO:0000259" key="13">
    <source>
        <dbReference type="Pfam" id="PF00056"/>
    </source>
</evidence>
<evidence type="ECO:0000256" key="8">
    <source>
        <dbReference type="HAMAP-Rule" id="MF_01517"/>
    </source>
</evidence>
<proteinExistence type="inferred from homology"/>
<feature type="active site" description="Proton acceptor" evidence="8 9">
    <location>
        <position position="187"/>
    </location>
</feature>
<feature type="binding site" evidence="8 11">
    <location>
        <begin position="129"/>
        <end position="131"/>
    </location>
    <ligand>
        <name>NAD(+)</name>
        <dbReference type="ChEBI" id="CHEBI:57540"/>
    </ligand>
</feature>
<dbReference type="Gene3D" id="3.90.110.10">
    <property type="entry name" value="Lactate dehydrogenase/glycoside hydrolase, family 4, C-terminal"/>
    <property type="match status" value="1"/>
</dbReference>
<keyword evidence="16" id="KW-1185">Reference proteome</keyword>
<dbReference type="SUPFAM" id="SSF51735">
    <property type="entry name" value="NAD(P)-binding Rossmann-fold domains"/>
    <property type="match status" value="1"/>
</dbReference>
<keyword evidence="4 8" id="KW-0816">Tricarboxylic acid cycle</keyword>
<feature type="binding site" evidence="8 10">
    <location>
        <position position="131"/>
    </location>
    <ligand>
        <name>substrate</name>
    </ligand>
</feature>
<feature type="domain" description="Lactate/malate dehydrogenase C-terminal" evidence="14">
    <location>
        <begin position="156"/>
        <end position="322"/>
    </location>
</feature>
<feature type="binding site" evidence="8 10">
    <location>
        <position position="92"/>
    </location>
    <ligand>
        <name>substrate</name>
    </ligand>
</feature>
<dbReference type="InterPro" id="IPR010945">
    <property type="entry name" value="Malate_DH_type2"/>
</dbReference>
<comment type="caution">
    <text evidence="15">The sequence shown here is derived from an EMBL/GenBank/DDBJ whole genome shotgun (WGS) entry which is preliminary data.</text>
</comment>
<dbReference type="FunFam" id="3.90.110.10:FF:000002">
    <property type="entry name" value="Malate dehydrogenase"/>
    <property type="match status" value="1"/>
</dbReference>
<evidence type="ECO:0000313" key="15">
    <source>
        <dbReference type="EMBL" id="GGO87049.1"/>
    </source>
</evidence>
<feature type="binding site" evidence="8 10">
    <location>
        <position position="162"/>
    </location>
    <ligand>
        <name>substrate</name>
    </ligand>
</feature>
<dbReference type="Pfam" id="PF00056">
    <property type="entry name" value="Ldh_1_N"/>
    <property type="match status" value="1"/>
</dbReference>
<evidence type="ECO:0000256" key="4">
    <source>
        <dbReference type="ARBA" id="ARBA00022532"/>
    </source>
</evidence>
<dbReference type="SUPFAM" id="SSF56327">
    <property type="entry name" value="LDH C-terminal domain-like"/>
    <property type="match status" value="1"/>
</dbReference>
<evidence type="ECO:0000256" key="1">
    <source>
        <dbReference type="ARBA" id="ARBA00003966"/>
    </source>
</evidence>
<dbReference type="CDD" id="cd01338">
    <property type="entry name" value="MDH_chloroplast-like"/>
    <property type="match status" value="1"/>
</dbReference>
<evidence type="ECO:0000256" key="12">
    <source>
        <dbReference type="RuleBase" id="RU000422"/>
    </source>
</evidence>